<dbReference type="PANTHER" id="PTHR10472:SF5">
    <property type="entry name" value="D-AMINOACYL-TRNA DEACYLASE 1"/>
    <property type="match status" value="1"/>
</dbReference>
<dbReference type="Gene3D" id="3.50.80.10">
    <property type="entry name" value="D-tyrosyl-tRNA(Tyr) deacylase"/>
    <property type="match status" value="1"/>
</dbReference>
<dbReference type="EC" id="3.1.1.96" evidence="2 5"/>
<evidence type="ECO:0000313" key="7">
    <source>
        <dbReference type="Proteomes" id="UP001497644"/>
    </source>
</evidence>
<reference evidence="6 7" key="1">
    <citation type="submission" date="2024-04" db="EMBL/GenBank/DDBJ databases">
        <authorList>
            <consortium name="Molecular Ecology Group"/>
        </authorList>
    </citation>
    <scope>NUCLEOTIDE SEQUENCE [LARGE SCALE GENOMIC DNA]</scope>
</reference>
<dbReference type="Proteomes" id="UP001497644">
    <property type="component" value="Chromosome 1"/>
</dbReference>
<keyword evidence="5" id="KW-0963">Cytoplasm</keyword>
<comment type="subcellular location">
    <subcellularLocation>
        <location evidence="5">Cytoplasm</location>
    </subcellularLocation>
</comment>
<dbReference type="EMBL" id="OZ034824">
    <property type="protein sequence ID" value="CAL1674143.1"/>
    <property type="molecule type" value="Genomic_DNA"/>
</dbReference>
<comment type="catalytic activity">
    <reaction evidence="3">
        <text>glycyl-tRNA(Ala) + H2O = tRNA(Ala) + glycine + H(+)</text>
        <dbReference type="Rhea" id="RHEA:53744"/>
        <dbReference type="Rhea" id="RHEA-COMP:9657"/>
        <dbReference type="Rhea" id="RHEA-COMP:13640"/>
        <dbReference type="ChEBI" id="CHEBI:15377"/>
        <dbReference type="ChEBI" id="CHEBI:15378"/>
        <dbReference type="ChEBI" id="CHEBI:57305"/>
        <dbReference type="ChEBI" id="CHEBI:78442"/>
        <dbReference type="ChEBI" id="CHEBI:78522"/>
        <dbReference type="EC" id="3.1.1.96"/>
    </reaction>
</comment>
<name>A0AAV2N4J1_9HYME</name>
<keyword evidence="5" id="KW-0694">RNA-binding</keyword>
<dbReference type="GO" id="GO:0005737">
    <property type="term" value="C:cytoplasm"/>
    <property type="evidence" value="ECO:0007669"/>
    <property type="project" value="UniProtKB-SubCell"/>
</dbReference>
<dbReference type="Pfam" id="PF02580">
    <property type="entry name" value="Tyr_Deacylase"/>
    <property type="match status" value="1"/>
</dbReference>
<gene>
    <name evidence="6" type="ORF">LPLAT_LOCUS893</name>
</gene>
<keyword evidence="7" id="KW-1185">Reference proteome</keyword>
<dbReference type="InterPro" id="IPR023509">
    <property type="entry name" value="DTD-like_sf"/>
</dbReference>
<comment type="catalytic activity">
    <reaction evidence="4">
        <text>a D-aminoacyl-tRNA + H2O = a tRNA + a D-alpha-amino acid + H(+)</text>
        <dbReference type="Rhea" id="RHEA:13953"/>
        <dbReference type="Rhea" id="RHEA-COMP:10123"/>
        <dbReference type="Rhea" id="RHEA-COMP:10124"/>
        <dbReference type="ChEBI" id="CHEBI:15377"/>
        <dbReference type="ChEBI" id="CHEBI:15378"/>
        <dbReference type="ChEBI" id="CHEBI:59871"/>
        <dbReference type="ChEBI" id="CHEBI:78442"/>
        <dbReference type="ChEBI" id="CHEBI:79333"/>
        <dbReference type="EC" id="3.1.1.96"/>
    </reaction>
</comment>
<dbReference type="GO" id="GO:0000049">
    <property type="term" value="F:tRNA binding"/>
    <property type="evidence" value="ECO:0007669"/>
    <property type="project" value="UniProtKB-KW"/>
</dbReference>
<organism evidence="6 7">
    <name type="scientific">Lasius platythorax</name>
    <dbReference type="NCBI Taxonomy" id="488582"/>
    <lineage>
        <taxon>Eukaryota</taxon>
        <taxon>Metazoa</taxon>
        <taxon>Ecdysozoa</taxon>
        <taxon>Arthropoda</taxon>
        <taxon>Hexapoda</taxon>
        <taxon>Insecta</taxon>
        <taxon>Pterygota</taxon>
        <taxon>Neoptera</taxon>
        <taxon>Endopterygota</taxon>
        <taxon>Hymenoptera</taxon>
        <taxon>Apocrita</taxon>
        <taxon>Aculeata</taxon>
        <taxon>Formicoidea</taxon>
        <taxon>Formicidae</taxon>
        <taxon>Formicinae</taxon>
        <taxon>Lasius</taxon>
        <taxon>Lasius</taxon>
    </lineage>
</organism>
<dbReference type="FunFam" id="3.50.80.10:FF:000001">
    <property type="entry name" value="D-aminoacyl-tRNA deacylase"/>
    <property type="match status" value="1"/>
</dbReference>
<evidence type="ECO:0000256" key="1">
    <source>
        <dbReference type="ARBA" id="ARBA00009673"/>
    </source>
</evidence>
<dbReference type="NCBIfam" id="TIGR00256">
    <property type="entry name" value="D-aminoacyl-tRNA deacylase"/>
    <property type="match status" value="1"/>
</dbReference>
<sequence length="167" mass="18792">MKAVIQRVSKASVSVDGEVISSIGNGLCVLIGIKKGDGAVDMEYIVRKILNTKIFDDNKGKKWGASVADKKYEILCISQFTLYHVLKGNKLDFHRAMPAQNSESFYMNFLAELRRKYIPELVKDGKFGTMMEVCIQNCGPVTLEIESPARSISNDERFNNREDESVF</sequence>
<evidence type="ECO:0000256" key="3">
    <source>
        <dbReference type="ARBA" id="ARBA00047676"/>
    </source>
</evidence>
<dbReference type="AlphaFoldDB" id="A0AAV2N4J1"/>
<evidence type="ECO:0000256" key="5">
    <source>
        <dbReference type="RuleBase" id="RU003470"/>
    </source>
</evidence>
<dbReference type="InterPro" id="IPR003732">
    <property type="entry name" value="Daa-tRNA_deacyls_DTD"/>
</dbReference>
<keyword evidence="5" id="KW-0820">tRNA-binding</keyword>
<evidence type="ECO:0000313" key="6">
    <source>
        <dbReference type="EMBL" id="CAL1674143.1"/>
    </source>
</evidence>
<dbReference type="GO" id="GO:0051500">
    <property type="term" value="F:D-tyrosyl-tRNA(Tyr) deacylase activity"/>
    <property type="evidence" value="ECO:0007669"/>
    <property type="project" value="TreeGrafter"/>
</dbReference>
<dbReference type="SUPFAM" id="SSF69500">
    <property type="entry name" value="DTD-like"/>
    <property type="match status" value="1"/>
</dbReference>
<keyword evidence="5" id="KW-0378">Hydrolase</keyword>
<accession>A0AAV2N4J1</accession>
<protein>
    <recommendedName>
        <fullName evidence="2 5">D-aminoacyl-tRNA deacylase</fullName>
        <ecNumber evidence="2 5">3.1.1.96</ecNumber>
    </recommendedName>
</protein>
<evidence type="ECO:0000256" key="2">
    <source>
        <dbReference type="ARBA" id="ARBA00013056"/>
    </source>
</evidence>
<evidence type="ECO:0000256" key="4">
    <source>
        <dbReference type="ARBA" id="ARBA00048018"/>
    </source>
</evidence>
<dbReference type="PANTHER" id="PTHR10472">
    <property type="entry name" value="D-TYROSYL-TRNA TYR DEACYLASE"/>
    <property type="match status" value="1"/>
</dbReference>
<proteinExistence type="inferred from homology"/>
<comment type="similarity">
    <text evidence="1 5">Belongs to the DTD family.</text>
</comment>